<evidence type="ECO:0000259" key="7">
    <source>
        <dbReference type="PROSITE" id="PS51039"/>
    </source>
</evidence>
<keyword evidence="9" id="KW-1185">Reference proteome</keyword>
<feature type="domain" description="AN1-type" evidence="7">
    <location>
        <begin position="95"/>
        <end position="143"/>
    </location>
</feature>
<protein>
    <submittedName>
        <fullName evidence="8">OLC1v1005741C1</fullName>
    </submittedName>
</protein>
<organism evidence="8 9">
    <name type="scientific">Oldenlandia corymbosa var. corymbosa</name>
    <dbReference type="NCBI Taxonomy" id="529605"/>
    <lineage>
        <taxon>Eukaryota</taxon>
        <taxon>Viridiplantae</taxon>
        <taxon>Streptophyta</taxon>
        <taxon>Embryophyta</taxon>
        <taxon>Tracheophyta</taxon>
        <taxon>Spermatophyta</taxon>
        <taxon>Magnoliopsida</taxon>
        <taxon>eudicotyledons</taxon>
        <taxon>Gunneridae</taxon>
        <taxon>Pentapetalae</taxon>
        <taxon>asterids</taxon>
        <taxon>lamiids</taxon>
        <taxon>Gentianales</taxon>
        <taxon>Rubiaceae</taxon>
        <taxon>Rubioideae</taxon>
        <taxon>Spermacoceae</taxon>
        <taxon>Hedyotis-Oldenlandia complex</taxon>
        <taxon>Oldenlandia</taxon>
    </lineage>
</organism>
<feature type="compositionally biased region" description="Pro residues" evidence="6">
    <location>
        <begin position="25"/>
        <end position="34"/>
    </location>
</feature>
<evidence type="ECO:0000256" key="3">
    <source>
        <dbReference type="ARBA" id="ARBA00022771"/>
    </source>
</evidence>
<accession>A0AAV1DHR2</accession>
<keyword evidence="4" id="KW-0862">Zinc</keyword>
<evidence type="ECO:0000313" key="8">
    <source>
        <dbReference type="EMBL" id="CAI9106554.1"/>
    </source>
</evidence>
<feature type="compositionally biased region" description="Basic and acidic residues" evidence="6">
    <location>
        <begin position="1"/>
        <end position="14"/>
    </location>
</feature>
<name>A0AAV1DHR2_OLDCO</name>
<evidence type="ECO:0000313" key="9">
    <source>
        <dbReference type="Proteomes" id="UP001161247"/>
    </source>
</evidence>
<dbReference type="FunFam" id="4.10.1110.10:FF:000001">
    <property type="entry name" value="Zinc finger AN1-type containing 6"/>
    <property type="match status" value="1"/>
</dbReference>
<dbReference type="AlphaFoldDB" id="A0AAV1DHR2"/>
<keyword evidence="3 5" id="KW-0863">Zinc-finger</keyword>
<evidence type="ECO:0000256" key="4">
    <source>
        <dbReference type="ARBA" id="ARBA00022833"/>
    </source>
</evidence>
<feature type="compositionally biased region" description="Basic and acidic residues" evidence="6">
    <location>
        <begin position="65"/>
        <end position="80"/>
    </location>
</feature>
<proteinExistence type="predicted"/>
<feature type="region of interest" description="Disordered" evidence="6">
    <location>
        <begin position="1"/>
        <end position="91"/>
    </location>
</feature>
<gene>
    <name evidence="8" type="ORF">OLC1_LOCUS15034</name>
</gene>
<dbReference type="PANTHER" id="PTHR10634">
    <property type="entry name" value="AN1-TYPE ZINC FINGER PROTEIN"/>
    <property type="match status" value="1"/>
</dbReference>
<keyword evidence="2" id="KW-0479">Metal-binding</keyword>
<dbReference type="SUPFAM" id="SSF118310">
    <property type="entry name" value="AN1-like Zinc finger"/>
    <property type="match status" value="1"/>
</dbReference>
<dbReference type="PROSITE" id="PS51039">
    <property type="entry name" value="ZF_AN1"/>
    <property type="match status" value="1"/>
</dbReference>
<reference evidence="8" key="1">
    <citation type="submission" date="2023-03" db="EMBL/GenBank/DDBJ databases">
        <authorList>
            <person name="Julca I."/>
        </authorList>
    </citation>
    <scope>NUCLEOTIDE SEQUENCE</scope>
</reference>
<dbReference type="PANTHER" id="PTHR10634:SF22">
    <property type="entry name" value="ZINC FINGER A20 AND AN1 DOMAIN-CONTAINING STRESS-ASSOCIATED PROTEIN 5"/>
    <property type="match status" value="1"/>
</dbReference>
<comment type="function">
    <text evidence="1">May be involved in environmental stress response.</text>
</comment>
<dbReference type="GO" id="GO:0004842">
    <property type="term" value="F:ubiquitin-protein transferase activity"/>
    <property type="evidence" value="ECO:0007669"/>
    <property type="project" value="TreeGrafter"/>
</dbReference>
<evidence type="ECO:0000256" key="2">
    <source>
        <dbReference type="ARBA" id="ARBA00022723"/>
    </source>
</evidence>
<dbReference type="EMBL" id="OX459122">
    <property type="protein sequence ID" value="CAI9106554.1"/>
    <property type="molecule type" value="Genomic_DNA"/>
</dbReference>
<feature type="compositionally biased region" description="Polar residues" evidence="6">
    <location>
        <begin position="44"/>
        <end position="62"/>
    </location>
</feature>
<dbReference type="Proteomes" id="UP001161247">
    <property type="component" value="Chromosome 5"/>
</dbReference>
<dbReference type="Pfam" id="PF01428">
    <property type="entry name" value="zf-AN1"/>
    <property type="match status" value="1"/>
</dbReference>
<dbReference type="Gene3D" id="4.10.1110.10">
    <property type="entry name" value="AN1-like Zinc finger"/>
    <property type="match status" value="1"/>
</dbReference>
<dbReference type="SMART" id="SM00154">
    <property type="entry name" value="ZnF_AN1"/>
    <property type="match status" value="1"/>
</dbReference>
<dbReference type="GO" id="GO:0008270">
    <property type="term" value="F:zinc ion binding"/>
    <property type="evidence" value="ECO:0007669"/>
    <property type="project" value="UniProtKB-KW"/>
</dbReference>
<evidence type="ECO:0000256" key="5">
    <source>
        <dbReference type="PROSITE-ProRule" id="PRU00449"/>
    </source>
</evidence>
<evidence type="ECO:0000256" key="1">
    <source>
        <dbReference type="ARBA" id="ARBA00003732"/>
    </source>
</evidence>
<dbReference type="GO" id="GO:0016567">
    <property type="term" value="P:protein ubiquitination"/>
    <property type="evidence" value="ECO:0007669"/>
    <property type="project" value="TreeGrafter"/>
</dbReference>
<evidence type="ECO:0000256" key="6">
    <source>
        <dbReference type="SAM" id="MobiDB-lite"/>
    </source>
</evidence>
<dbReference type="InterPro" id="IPR000058">
    <property type="entry name" value="Znf_AN1"/>
</dbReference>
<dbReference type="InterPro" id="IPR050652">
    <property type="entry name" value="AN1_A20_ZnFinger"/>
</dbReference>
<dbReference type="InterPro" id="IPR035896">
    <property type="entry name" value="AN1-like_Znf"/>
</dbReference>
<sequence>MAQKRDKEETELKVPESLPLCTPTIPVPQPPPPQLTGSTDDSRSNSARSPETSDPNRASVQARSLPDRSDLGQLEADKQEGTSVEVNRSLKRPREAAANRCSCSGCRRKLGLMGFRCRCGDMFCFEHRYTDRHDCSYDYKAAGREAIAKENPVVKAAKILKV</sequence>